<feature type="region of interest" description="Disordered" evidence="1">
    <location>
        <begin position="1"/>
        <end position="35"/>
    </location>
</feature>
<dbReference type="Proteomes" id="UP000314294">
    <property type="component" value="Unassembled WGS sequence"/>
</dbReference>
<sequence length="69" mass="7174">MYESTLPRGQLSGASSEHPGDEAASHSLPASATRGSKEALISRALFFQHTSSLELQPDAPLCPVGGILP</sequence>
<gene>
    <name evidence="2" type="ORF">EYF80_030221</name>
</gene>
<comment type="caution">
    <text evidence="2">The sequence shown here is derived from an EMBL/GenBank/DDBJ whole genome shotgun (WGS) entry which is preliminary data.</text>
</comment>
<keyword evidence="3" id="KW-1185">Reference proteome</keyword>
<evidence type="ECO:0000313" key="3">
    <source>
        <dbReference type="Proteomes" id="UP000314294"/>
    </source>
</evidence>
<reference evidence="2 3" key="1">
    <citation type="submission" date="2019-03" db="EMBL/GenBank/DDBJ databases">
        <title>First draft genome of Liparis tanakae, snailfish: a comprehensive survey of snailfish specific genes.</title>
        <authorList>
            <person name="Kim W."/>
            <person name="Song I."/>
            <person name="Jeong J.-H."/>
            <person name="Kim D."/>
            <person name="Kim S."/>
            <person name="Ryu S."/>
            <person name="Song J.Y."/>
            <person name="Lee S.K."/>
        </authorList>
    </citation>
    <scope>NUCLEOTIDE SEQUENCE [LARGE SCALE GENOMIC DNA]</scope>
    <source>
        <tissue evidence="2">Muscle</tissue>
    </source>
</reference>
<organism evidence="2 3">
    <name type="scientific">Liparis tanakae</name>
    <name type="common">Tanaka's snailfish</name>
    <dbReference type="NCBI Taxonomy" id="230148"/>
    <lineage>
        <taxon>Eukaryota</taxon>
        <taxon>Metazoa</taxon>
        <taxon>Chordata</taxon>
        <taxon>Craniata</taxon>
        <taxon>Vertebrata</taxon>
        <taxon>Euteleostomi</taxon>
        <taxon>Actinopterygii</taxon>
        <taxon>Neopterygii</taxon>
        <taxon>Teleostei</taxon>
        <taxon>Neoteleostei</taxon>
        <taxon>Acanthomorphata</taxon>
        <taxon>Eupercaria</taxon>
        <taxon>Perciformes</taxon>
        <taxon>Cottioidei</taxon>
        <taxon>Cottales</taxon>
        <taxon>Liparidae</taxon>
        <taxon>Liparis</taxon>
    </lineage>
</organism>
<evidence type="ECO:0000313" key="2">
    <source>
        <dbReference type="EMBL" id="TNN59571.1"/>
    </source>
</evidence>
<accession>A0A4Z2H1W7</accession>
<proteinExistence type="predicted"/>
<dbReference type="EMBL" id="SRLO01000353">
    <property type="protein sequence ID" value="TNN59571.1"/>
    <property type="molecule type" value="Genomic_DNA"/>
</dbReference>
<dbReference type="AlphaFoldDB" id="A0A4Z2H1W7"/>
<name>A0A4Z2H1W7_9TELE</name>
<protein>
    <submittedName>
        <fullName evidence="2">Uncharacterized protein</fullName>
    </submittedName>
</protein>
<evidence type="ECO:0000256" key="1">
    <source>
        <dbReference type="SAM" id="MobiDB-lite"/>
    </source>
</evidence>